<dbReference type="GO" id="GO:0006546">
    <property type="term" value="P:glycine catabolic process"/>
    <property type="evidence" value="ECO:0007669"/>
    <property type="project" value="InterPro"/>
</dbReference>
<keyword evidence="11" id="KW-1185">Reference proteome</keyword>
<dbReference type="InterPro" id="IPR006223">
    <property type="entry name" value="GcvT"/>
</dbReference>
<dbReference type="InterPro" id="IPR029043">
    <property type="entry name" value="GcvT/YgfZ_C"/>
</dbReference>
<dbReference type="RefSeq" id="WP_198884751.1">
    <property type="nucleotide sequence ID" value="NZ_JAEKJA010000044.1"/>
</dbReference>
<dbReference type="Pfam" id="PF01571">
    <property type="entry name" value="GCV_T"/>
    <property type="match status" value="1"/>
</dbReference>
<evidence type="ECO:0000313" key="11">
    <source>
        <dbReference type="Proteomes" id="UP000609531"/>
    </source>
</evidence>
<dbReference type="Gene3D" id="3.30.1360.120">
    <property type="entry name" value="Probable tRNA modification gtpase trme, domain 1"/>
    <property type="match status" value="1"/>
</dbReference>
<dbReference type="PANTHER" id="PTHR43757">
    <property type="entry name" value="AMINOMETHYLTRANSFERASE"/>
    <property type="match status" value="1"/>
</dbReference>
<dbReference type="SUPFAM" id="SSF101790">
    <property type="entry name" value="Aminomethyltransferase beta-barrel domain"/>
    <property type="match status" value="1"/>
</dbReference>
<evidence type="ECO:0000256" key="2">
    <source>
        <dbReference type="ARBA" id="ARBA00012616"/>
    </source>
</evidence>
<dbReference type="EMBL" id="JAEKJA010000044">
    <property type="protein sequence ID" value="MBJ3778850.1"/>
    <property type="molecule type" value="Genomic_DNA"/>
</dbReference>
<dbReference type="InterPro" id="IPR028896">
    <property type="entry name" value="GcvT/YgfZ/DmdA"/>
</dbReference>
<dbReference type="InterPro" id="IPR027266">
    <property type="entry name" value="TrmE/GcvT-like"/>
</dbReference>
<organism evidence="10 11">
    <name type="scientific">Acuticoccus mangrovi</name>
    <dbReference type="NCBI Taxonomy" id="2796142"/>
    <lineage>
        <taxon>Bacteria</taxon>
        <taxon>Pseudomonadati</taxon>
        <taxon>Pseudomonadota</taxon>
        <taxon>Alphaproteobacteria</taxon>
        <taxon>Hyphomicrobiales</taxon>
        <taxon>Amorphaceae</taxon>
        <taxon>Acuticoccus</taxon>
    </lineage>
</organism>
<evidence type="ECO:0000256" key="3">
    <source>
        <dbReference type="ARBA" id="ARBA00022576"/>
    </source>
</evidence>
<accession>A0A934IU88</accession>
<dbReference type="Gene3D" id="2.40.30.110">
    <property type="entry name" value="Aminomethyltransferase beta-barrel domains"/>
    <property type="match status" value="1"/>
</dbReference>
<dbReference type="Pfam" id="PF08669">
    <property type="entry name" value="GCV_T_C"/>
    <property type="match status" value="1"/>
</dbReference>
<dbReference type="GO" id="GO:0004047">
    <property type="term" value="F:aminomethyltransferase activity"/>
    <property type="evidence" value="ECO:0007669"/>
    <property type="project" value="UniProtKB-EC"/>
</dbReference>
<evidence type="ECO:0000259" key="9">
    <source>
        <dbReference type="Pfam" id="PF08669"/>
    </source>
</evidence>
<keyword evidence="4 10" id="KW-0808">Transferase</keyword>
<dbReference type="NCBIfam" id="NF010093">
    <property type="entry name" value="PRK13579.1"/>
    <property type="match status" value="1"/>
</dbReference>
<protein>
    <recommendedName>
        <fullName evidence="2">aminomethyltransferase</fullName>
        <ecNumber evidence="2">2.1.2.10</ecNumber>
    </recommendedName>
    <alternativeName>
        <fullName evidence="5">Glycine cleavage system T protein</fullName>
    </alternativeName>
</protein>
<evidence type="ECO:0000256" key="6">
    <source>
        <dbReference type="ARBA" id="ARBA00047665"/>
    </source>
</evidence>
<feature type="domain" description="GCVT N-terminal" evidence="8">
    <location>
        <begin position="18"/>
        <end position="268"/>
    </location>
</feature>
<gene>
    <name evidence="10" type="primary">gcvT</name>
    <name evidence="10" type="ORF">JCR33_24340</name>
</gene>
<comment type="similarity">
    <text evidence="1">Belongs to the GcvT family.</text>
</comment>
<dbReference type="GO" id="GO:0005960">
    <property type="term" value="C:glycine cleavage complex"/>
    <property type="evidence" value="ECO:0007669"/>
    <property type="project" value="InterPro"/>
</dbReference>
<evidence type="ECO:0000256" key="1">
    <source>
        <dbReference type="ARBA" id="ARBA00008609"/>
    </source>
</evidence>
<dbReference type="PANTHER" id="PTHR43757:SF2">
    <property type="entry name" value="AMINOMETHYLTRANSFERASE, MITOCHONDRIAL"/>
    <property type="match status" value="1"/>
</dbReference>
<dbReference type="Gene3D" id="3.30.70.1400">
    <property type="entry name" value="Aminomethyltransferase beta-barrel domains"/>
    <property type="match status" value="1"/>
</dbReference>
<dbReference type="InterPro" id="IPR013977">
    <property type="entry name" value="GcvT_C"/>
</dbReference>
<dbReference type="GO" id="GO:0008483">
    <property type="term" value="F:transaminase activity"/>
    <property type="evidence" value="ECO:0007669"/>
    <property type="project" value="UniProtKB-KW"/>
</dbReference>
<dbReference type="InterPro" id="IPR006222">
    <property type="entry name" value="GCVT_N"/>
</dbReference>
<dbReference type="AlphaFoldDB" id="A0A934IU88"/>
<proteinExistence type="inferred from homology"/>
<name>A0A934IU88_9HYPH</name>
<comment type="caution">
    <text evidence="10">The sequence shown here is derived from an EMBL/GenBank/DDBJ whole genome shotgun (WGS) entry which is preliminary data.</text>
</comment>
<dbReference type="NCBIfam" id="NF001567">
    <property type="entry name" value="PRK00389.1"/>
    <property type="match status" value="1"/>
</dbReference>
<dbReference type="Proteomes" id="UP000609531">
    <property type="component" value="Unassembled WGS sequence"/>
</dbReference>
<evidence type="ECO:0000259" key="8">
    <source>
        <dbReference type="Pfam" id="PF01571"/>
    </source>
</evidence>
<dbReference type="PIRSF" id="PIRSF006487">
    <property type="entry name" value="GcvT"/>
    <property type="match status" value="1"/>
</dbReference>
<evidence type="ECO:0000313" key="10">
    <source>
        <dbReference type="EMBL" id="MBJ3778850.1"/>
    </source>
</evidence>
<feature type="domain" description="Aminomethyltransferase C-terminal" evidence="9">
    <location>
        <begin position="292"/>
        <end position="368"/>
    </location>
</feature>
<evidence type="ECO:0000256" key="4">
    <source>
        <dbReference type="ARBA" id="ARBA00022679"/>
    </source>
</evidence>
<keyword evidence="3" id="KW-0032">Aminotransferase</keyword>
<evidence type="ECO:0000256" key="7">
    <source>
        <dbReference type="PIRSR" id="PIRSR006487-1"/>
    </source>
</evidence>
<dbReference type="NCBIfam" id="TIGR00528">
    <property type="entry name" value="gcvT"/>
    <property type="match status" value="1"/>
</dbReference>
<comment type="catalytic activity">
    <reaction evidence="6">
        <text>N(6)-[(R)-S(8)-aminomethyldihydrolipoyl]-L-lysyl-[protein] + (6S)-5,6,7,8-tetrahydrofolate = N(6)-[(R)-dihydrolipoyl]-L-lysyl-[protein] + (6R)-5,10-methylene-5,6,7,8-tetrahydrofolate + NH4(+)</text>
        <dbReference type="Rhea" id="RHEA:16945"/>
        <dbReference type="Rhea" id="RHEA-COMP:10475"/>
        <dbReference type="Rhea" id="RHEA-COMP:10492"/>
        <dbReference type="ChEBI" id="CHEBI:15636"/>
        <dbReference type="ChEBI" id="CHEBI:28938"/>
        <dbReference type="ChEBI" id="CHEBI:57453"/>
        <dbReference type="ChEBI" id="CHEBI:83100"/>
        <dbReference type="ChEBI" id="CHEBI:83143"/>
        <dbReference type="EC" id="2.1.2.10"/>
    </reaction>
</comment>
<sequence length="379" mass="39338">MSDPADCATGAELRRTPLYERHKAAGARLVPFAGYEMPLQYAGIIAEHTATRESAGLFDVSHMGQIRLTETRPGAAAAWLERLTPSDIAGLADGGARYTVLTNAAGGVVDDLIITRLGDHFRLVVNGARRAAVRAHFEANADPDVAVDYLDRALIALQGPAAEAVLAPHVAADIAAMDFMTAVLTEAFGVDAMVSRCGYTGEDGFEVSLPEDAAGAAWDALVGDGRVSPVGLGARDTLRLEAGLCLYGQDLSEEISPVEAGIGWVVPKRRRTEGGFIGDARIMQEFAEGPARKRVGLTAAGRVPARAGAELQVDGATTGIVTSGGVGPTVGGPIAFGLVDPAHATIGQEIAAVVRGKPVVVTVAKLPFLPSRTKRKGSS</sequence>
<dbReference type="SUPFAM" id="SSF103025">
    <property type="entry name" value="Folate-binding domain"/>
    <property type="match status" value="1"/>
</dbReference>
<feature type="binding site" evidence="7">
    <location>
        <position position="206"/>
    </location>
    <ligand>
        <name>substrate</name>
    </ligand>
</feature>
<evidence type="ECO:0000256" key="5">
    <source>
        <dbReference type="ARBA" id="ARBA00031395"/>
    </source>
</evidence>
<dbReference type="Gene3D" id="4.10.1250.10">
    <property type="entry name" value="Aminomethyltransferase fragment"/>
    <property type="match status" value="1"/>
</dbReference>
<dbReference type="EC" id="2.1.2.10" evidence="2"/>
<reference evidence="10" key="1">
    <citation type="submission" date="2020-12" db="EMBL/GenBank/DDBJ databases">
        <title>Bacterial taxonomy.</title>
        <authorList>
            <person name="Pan X."/>
        </authorList>
    </citation>
    <scope>NUCLEOTIDE SEQUENCE</scope>
    <source>
        <strain evidence="10">B2012</strain>
    </source>
</reference>